<dbReference type="SUPFAM" id="SSF54292">
    <property type="entry name" value="2Fe-2S ferredoxin-like"/>
    <property type="match status" value="1"/>
</dbReference>
<gene>
    <name evidence="2" type="ORF">CYD53_12118</name>
</gene>
<evidence type="ECO:0000313" key="2">
    <source>
        <dbReference type="EMBL" id="POR46934.1"/>
    </source>
</evidence>
<evidence type="ECO:0000313" key="3">
    <source>
        <dbReference type="Proteomes" id="UP000236919"/>
    </source>
</evidence>
<dbReference type="InterPro" id="IPR001041">
    <property type="entry name" value="2Fe-2S_ferredoxin-type"/>
</dbReference>
<keyword evidence="3" id="KW-1185">Reference proteome</keyword>
<feature type="domain" description="2Fe-2S ferredoxin-type" evidence="1">
    <location>
        <begin position="1"/>
        <end position="51"/>
    </location>
</feature>
<dbReference type="GO" id="GO:0051536">
    <property type="term" value="F:iron-sulfur cluster binding"/>
    <property type="evidence" value="ECO:0007669"/>
    <property type="project" value="InterPro"/>
</dbReference>
<dbReference type="InterPro" id="IPR012675">
    <property type="entry name" value="Beta-grasp_dom_sf"/>
</dbReference>
<name>A0A2S4LWV1_9HYPH</name>
<dbReference type="Pfam" id="PF00111">
    <property type="entry name" value="Fer2"/>
    <property type="match status" value="1"/>
</dbReference>
<dbReference type="Proteomes" id="UP000236919">
    <property type="component" value="Unassembled WGS sequence"/>
</dbReference>
<proteinExistence type="predicted"/>
<dbReference type="AlphaFoldDB" id="A0A2S4LWV1"/>
<dbReference type="Gene3D" id="3.10.20.30">
    <property type="match status" value="1"/>
</dbReference>
<dbReference type="EMBL" id="PQFZ01000021">
    <property type="protein sequence ID" value="POR46934.1"/>
    <property type="molecule type" value="Genomic_DNA"/>
</dbReference>
<reference evidence="2 3" key="1">
    <citation type="submission" date="2018-01" db="EMBL/GenBank/DDBJ databases">
        <title>Genomic Encyclopedia of Type Strains, Phase III (KMG-III): the genomes of soil and plant-associated and newly described type strains.</title>
        <authorList>
            <person name="Whitman W."/>
        </authorList>
    </citation>
    <scope>NUCLEOTIDE SEQUENCE [LARGE SCALE GENOMIC DNA]</scope>
    <source>
        <strain evidence="2 3">1131</strain>
    </source>
</reference>
<organism evidence="2 3">
    <name type="scientific">Bosea psychrotolerans</name>
    <dbReference type="NCBI Taxonomy" id="1871628"/>
    <lineage>
        <taxon>Bacteria</taxon>
        <taxon>Pseudomonadati</taxon>
        <taxon>Pseudomonadota</taxon>
        <taxon>Alphaproteobacteria</taxon>
        <taxon>Hyphomicrobiales</taxon>
        <taxon>Boseaceae</taxon>
        <taxon>Bosea</taxon>
    </lineage>
</organism>
<dbReference type="CDD" id="cd00207">
    <property type="entry name" value="fer2"/>
    <property type="match status" value="1"/>
</dbReference>
<dbReference type="InterPro" id="IPR036010">
    <property type="entry name" value="2Fe-2S_ferredoxin-like_sf"/>
</dbReference>
<comment type="caution">
    <text evidence="2">The sequence shown here is derived from an EMBL/GenBank/DDBJ whole genome shotgun (WGS) entry which is preliminary data.</text>
</comment>
<protein>
    <submittedName>
        <fullName evidence="2">2Fe-2S iron-sulfur cluster protein</fullName>
    </submittedName>
</protein>
<evidence type="ECO:0000259" key="1">
    <source>
        <dbReference type="PROSITE" id="PS51085"/>
    </source>
</evidence>
<dbReference type="PROSITE" id="PS51085">
    <property type="entry name" value="2FE2S_FER_2"/>
    <property type="match status" value="1"/>
</dbReference>
<sequence>MPSGCRVGQCESCLVPIRQGQVRHLVDRPDLEDGQCLTCQALPLTDLVLDA</sequence>
<accession>A0A2S4LWV1</accession>